<dbReference type="RefSeq" id="WP_099811896.1">
    <property type="nucleotide sequence ID" value="NZ_JBBLPN010000004.1"/>
</dbReference>
<gene>
    <name evidence="6" type="ORF">CTJ08_02635</name>
</gene>
<organism evidence="6 7">
    <name type="scientific">Staphylococcus epidermidis</name>
    <dbReference type="NCBI Taxonomy" id="1282"/>
    <lineage>
        <taxon>Bacteria</taxon>
        <taxon>Bacillati</taxon>
        <taxon>Bacillota</taxon>
        <taxon>Bacilli</taxon>
        <taxon>Bacillales</taxon>
        <taxon>Staphylococcaceae</taxon>
        <taxon>Staphylococcus</taxon>
    </lineage>
</organism>
<evidence type="ECO:0000256" key="3">
    <source>
        <dbReference type="ARBA" id="ARBA00022989"/>
    </source>
</evidence>
<evidence type="ECO:0000256" key="2">
    <source>
        <dbReference type="ARBA" id="ARBA00022692"/>
    </source>
</evidence>
<keyword evidence="2 5" id="KW-0812">Transmembrane</keyword>
<evidence type="ECO:0000313" key="7">
    <source>
        <dbReference type="Proteomes" id="UP000228502"/>
    </source>
</evidence>
<dbReference type="Proteomes" id="UP000228502">
    <property type="component" value="Unassembled WGS sequence"/>
</dbReference>
<evidence type="ECO:0000256" key="1">
    <source>
        <dbReference type="ARBA" id="ARBA00004651"/>
    </source>
</evidence>
<dbReference type="GO" id="GO:0005886">
    <property type="term" value="C:plasma membrane"/>
    <property type="evidence" value="ECO:0007669"/>
    <property type="project" value="UniProtKB-SubCell"/>
</dbReference>
<dbReference type="Gene3D" id="1.20.1560.10">
    <property type="entry name" value="ABC transporter type 1, transmembrane domain"/>
    <property type="match status" value="1"/>
</dbReference>
<comment type="subcellular location">
    <subcellularLocation>
        <location evidence="1">Cell membrane</location>
        <topology evidence="1">Multi-pass membrane protein</topology>
    </subcellularLocation>
</comment>
<sequence length="150" mass="17523">MKDFLKNNLGEMINLISEIISNIFGIDQTNTSNIILNILTVIAYIIEIAIFIIIVAIIIYIISLLIFPVIAIFGYFKDKKRLYNQKEIENSRKGKGKNEVYITYYIWQREKKEISKNVLGKHTIDNLVAVKSKWVLFPYKKKVFGYPKRS</sequence>
<keyword evidence="3 5" id="KW-1133">Transmembrane helix</keyword>
<accession>A0AAE5V7U7</accession>
<dbReference type="EMBL" id="PEJG01000002">
    <property type="protein sequence ID" value="PIH11220.1"/>
    <property type="molecule type" value="Genomic_DNA"/>
</dbReference>
<dbReference type="AlphaFoldDB" id="A0AAE5V7U7"/>
<feature type="transmembrane region" description="Helical" evidence="5">
    <location>
        <begin position="48"/>
        <end position="76"/>
    </location>
</feature>
<evidence type="ECO:0000313" key="6">
    <source>
        <dbReference type="EMBL" id="PIH11220.1"/>
    </source>
</evidence>
<dbReference type="GO" id="GO:0005524">
    <property type="term" value="F:ATP binding"/>
    <property type="evidence" value="ECO:0007669"/>
    <property type="project" value="InterPro"/>
</dbReference>
<evidence type="ECO:0000256" key="4">
    <source>
        <dbReference type="ARBA" id="ARBA00023136"/>
    </source>
</evidence>
<proteinExistence type="predicted"/>
<reference evidence="6 7" key="1">
    <citation type="submission" date="2017-10" db="EMBL/GenBank/DDBJ databases">
        <title>genome sequences of Staph epi in chlorhexidine trial.</title>
        <authorList>
            <person name="Greninger A.L."/>
            <person name="Addetia A."/>
            <person name="Qin X."/>
            <person name="Zerr D."/>
        </authorList>
    </citation>
    <scope>NUCLEOTIDE SEQUENCE [LARGE SCALE GENOMIC DNA]</scope>
    <source>
        <strain evidence="6 7">SCH-17</strain>
    </source>
</reference>
<evidence type="ECO:0000256" key="5">
    <source>
        <dbReference type="SAM" id="Phobius"/>
    </source>
</evidence>
<dbReference type="SUPFAM" id="SSF90123">
    <property type="entry name" value="ABC transporter transmembrane region"/>
    <property type="match status" value="1"/>
</dbReference>
<comment type="caution">
    <text evidence="6">The sequence shown here is derived from an EMBL/GenBank/DDBJ whole genome shotgun (WGS) entry which is preliminary data.</text>
</comment>
<dbReference type="InterPro" id="IPR036640">
    <property type="entry name" value="ABC1_TM_sf"/>
</dbReference>
<protein>
    <submittedName>
        <fullName evidence="6">Uncharacterized protein</fullName>
    </submittedName>
</protein>
<keyword evidence="4 5" id="KW-0472">Membrane</keyword>
<name>A0AAE5V7U7_STAEP</name>